<reference evidence="2 3" key="1">
    <citation type="journal article" date="2006" name="Science">
        <title>The genome of black cottonwood, Populus trichocarpa (Torr. &amp; Gray).</title>
        <authorList>
            <person name="Tuskan G.A."/>
            <person name="Difazio S."/>
            <person name="Jansson S."/>
            <person name="Bohlmann J."/>
            <person name="Grigoriev I."/>
            <person name="Hellsten U."/>
            <person name="Putnam N."/>
            <person name="Ralph S."/>
            <person name="Rombauts S."/>
            <person name="Salamov A."/>
            <person name="Schein J."/>
            <person name="Sterck L."/>
            <person name="Aerts A."/>
            <person name="Bhalerao R.R."/>
            <person name="Bhalerao R.P."/>
            <person name="Blaudez D."/>
            <person name="Boerjan W."/>
            <person name="Brun A."/>
            <person name="Brunner A."/>
            <person name="Busov V."/>
            <person name="Campbell M."/>
            <person name="Carlson J."/>
            <person name="Chalot M."/>
            <person name="Chapman J."/>
            <person name="Chen G.L."/>
            <person name="Cooper D."/>
            <person name="Coutinho P.M."/>
            <person name="Couturier J."/>
            <person name="Covert S."/>
            <person name="Cronk Q."/>
            <person name="Cunningham R."/>
            <person name="Davis J."/>
            <person name="Degroeve S."/>
            <person name="Dejardin A."/>
            <person name="Depamphilis C."/>
            <person name="Detter J."/>
            <person name="Dirks B."/>
            <person name="Dubchak I."/>
            <person name="Duplessis S."/>
            <person name="Ehlting J."/>
            <person name="Ellis B."/>
            <person name="Gendler K."/>
            <person name="Goodstein D."/>
            <person name="Gribskov M."/>
            <person name="Grimwood J."/>
            <person name="Groover A."/>
            <person name="Gunter L."/>
            <person name="Hamberger B."/>
            <person name="Heinze B."/>
            <person name="Helariutta Y."/>
            <person name="Henrissat B."/>
            <person name="Holligan D."/>
            <person name="Holt R."/>
            <person name="Huang W."/>
            <person name="Islam-Faridi N."/>
            <person name="Jones S."/>
            <person name="Jones-Rhoades M."/>
            <person name="Jorgensen R."/>
            <person name="Joshi C."/>
            <person name="Kangasjarvi J."/>
            <person name="Karlsson J."/>
            <person name="Kelleher C."/>
            <person name="Kirkpatrick R."/>
            <person name="Kirst M."/>
            <person name="Kohler A."/>
            <person name="Kalluri U."/>
            <person name="Larimer F."/>
            <person name="Leebens-Mack J."/>
            <person name="Leple J.C."/>
            <person name="Locascio P."/>
            <person name="Lou Y."/>
            <person name="Lucas S."/>
            <person name="Martin F."/>
            <person name="Montanini B."/>
            <person name="Napoli C."/>
            <person name="Nelson D.R."/>
            <person name="Nelson C."/>
            <person name="Nieminen K."/>
            <person name="Nilsson O."/>
            <person name="Pereda V."/>
            <person name="Peter G."/>
            <person name="Philippe R."/>
            <person name="Pilate G."/>
            <person name="Poliakov A."/>
            <person name="Razumovskaya J."/>
            <person name="Richardson P."/>
            <person name="Rinaldi C."/>
            <person name="Ritland K."/>
            <person name="Rouze P."/>
            <person name="Ryaboy D."/>
            <person name="Schmutz J."/>
            <person name="Schrader J."/>
            <person name="Segerman B."/>
            <person name="Shin H."/>
            <person name="Siddiqui A."/>
            <person name="Sterky F."/>
            <person name="Terry A."/>
            <person name="Tsai C.J."/>
            <person name="Uberbacher E."/>
            <person name="Unneberg P."/>
            <person name="Vahala J."/>
            <person name="Wall K."/>
            <person name="Wessler S."/>
            <person name="Yang G."/>
            <person name="Yin T."/>
            <person name="Douglas C."/>
            <person name="Marra M."/>
            <person name="Sandberg G."/>
            <person name="Van de Peer Y."/>
            <person name="Rokhsar D."/>
        </authorList>
    </citation>
    <scope>NUCLEOTIDE SEQUENCE [LARGE SCALE GENOMIC DNA]</scope>
    <source>
        <strain evidence="3">cv. Nisqually</strain>
    </source>
</reference>
<sequence length="64" mass="7819">MVRTTQWLVHRSLVLFFFINRRPQMEEHLDNPLSTDKLRSREAPKRGKRRQKEKVEEEKERGTV</sequence>
<accession>A0A2K1ZS02</accession>
<dbReference type="Proteomes" id="UP000006729">
    <property type="component" value="Chromosome 7"/>
</dbReference>
<feature type="compositionally biased region" description="Basic and acidic residues" evidence="1">
    <location>
        <begin position="53"/>
        <end position="64"/>
    </location>
</feature>
<dbReference type="InParanoid" id="A0A2K1ZS02"/>
<feature type="compositionally biased region" description="Basic and acidic residues" evidence="1">
    <location>
        <begin position="28"/>
        <end position="45"/>
    </location>
</feature>
<feature type="region of interest" description="Disordered" evidence="1">
    <location>
        <begin position="28"/>
        <end position="64"/>
    </location>
</feature>
<name>A0A2K1ZS02_POPTR</name>
<protein>
    <submittedName>
        <fullName evidence="2">Uncharacterized protein</fullName>
    </submittedName>
</protein>
<gene>
    <name evidence="2" type="ORF">POPTR_007G098100</name>
</gene>
<dbReference type="EMBL" id="CM009296">
    <property type="protein sequence ID" value="PNT28065.1"/>
    <property type="molecule type" value="Genomic_DNA"/>
</dbReference>
<evidence type="ECO:0000256" key="1">
    <source>
        <dbReference type="SAM" id="MobiDB-lite"/>
    </source>
</evidence>
<evidence type="ECO:0000313" key="2">
    <source>
        <dbReference type="EMBL" id="PNT28065.1"/>
    </source>
</evidence>
<proteinExistence type="predicted"/>
<keyword evidence="3" id="KW-1185">Reference proteome</keyword>
<evidence type="ECO:0000313" key="3">
    <source>
        <dbReference type="Proteomes" id="UP000006729"/>
    </source>
</evidence>
<dbReference type="AlphaFoldDB" id="A0A2K1ZS02"/>
<organism evidence="2 3">
    <name type="scientific">Populus trichocarpa</name>
    <name type="common">Western balsam poplar</name>
    <name type="synonym">Populus balsamifera subsp. trichocarpa</name>
    <dbReference type="NCBI Taxonomy" id="3694"/>
    <lineage>
        <taxon>Eukaryota</taxon>
        <taxon>Viridiplantae</taxon>
        <taxon>Streptophyta</taxon>
        <taxon>Embryophyta</taxon>
        <taxon>Tracheophyta</taxon>
        <taxon>Spermatophyta</taxon>
        <taxon>Magnoliopsida</taxon>
        <taxon>eudicotyledons</taxon>
        <taxon>Gunneridae</taxon>
        <taxon>Pentapetalae</taxon>
        <taxon>rosids</taxon>
        <taxon>fabids</taxon>
        <taxon>Malpighiales</taxon>
        <taxon>Salicaceae</taxon>
        <taxon>Saliceae</taxon>
        <taxon>Populus</taxon>
    </lineage>
</organism>